<dbReference type="EMBL" id="JAPMIV010000043">
    <property type="protein sequence ID" value="MDV6376027.1"/>
    <property type="molecule type" value="Genomic_DNA"/>
</dbReference>
<feature type="transmembrane region" description="Helical" evidence="5">
    <location>
        <begin position="52"/>
        <end position="71"/>
    </location>
</feature>
<keyword evidence="3 5" id="KW-1133">Transmembrane helix</keyword>
<feature type="transmembrane region" description="Helical" evidence="5">
    <location>
        <begin position="102"/>
        <end position="121"/>
    </location>
</feature>
<feature type="transmembrane region" description="Helical" evidence="5">
    <location>
        <begin position="213"/>
        <end position="232"/>
    </location>
</feature>
<keyword evidence="7" id="KW-0436">Ligase</keyword>
<evidence type="ECO:0000259" key="6">
    <source>
        <dbReference type="Pfam" id="PF04932"/>
    </source>
</evidence>
<protein>
    <submittedName>
        <fullName evidence="7">O-antigen ligase family protein</fullName>
    </submittedName>
</protein>
<keyword evidence="8" id="KW-1185">Reference proteome</keyword>
<evidence type="ECO:0000256" key="5">
    <source>
        <dbReference type="SAM" id="Phobius"/>
    </source>
</evidence>
<feature type="transmembrane region" description="Helical" evidence="5">
    <location>
        <begin position="127"/>
        <end position="145"/>
    </location>
</feature>
<feature type="transmembrane region" description="Helical" evidence="5">
    <location>
        <begin position="368"/>
        <end position="389"/>
    </location>
</feature>
<keyword evidence="2 5" id="KW-0812">Transmembrane</keyword>
<name>A0ABU4DVS3_9DEIO</name>
<evidence type="ECO:0000256" key="3">
    <source>
        <dbReference type="ARBA" id="ARBA00022989"/>
    </source>
</evidence>
<dbReference type="Pfam" id="PF04932">
    <property type="entry name" value="Wzy_C"/>
    <property type="match status" value="1"/>
</dbReference>
<keyword evidence="4 5" id="KW-0472">Membrane</keyword>
<feature type="transmembrane region" description="Helical" evidence="5">
    <location>
        <begin position="396"/>
        <end position="425"/>
    </location>
</feature>
<reference evidence="7 8" key="1">
    <citation type="submission" date="2022-11" db="EMBL/GenBank/DDBJ databases">
        <title>Deinococcus ZS9-10, Low Temperature and Draught-tolerating, UV-resistant Bacteria from Continental Antarctica.</title>
        <authorList>
            <person name="Cheng L."/>
        </authorList>
    </citation>
    <scope>NUCLEOTIDE SEQUENCE [LARGE SCALE GENOMIC DNA]</scope>
    <source>
        <strain evidence="7 8">ZS9-10</strain>
    </source>
</reference>
<accession>A0ABU4DVS3</accession>
<evidence type="ECO:0000313" key="7">
    <source>
        <dbReference type="EMBL" id="MDV6376027.1"/>
    </source>
</evidence>
<evidence type="ECO:0000256" key="2">
    <source>
        <dbReference type="ARBA" id="ARBA00022692"/>
    </source>
</evidence>
<dbReference type="RefSeq" id="WP_317641377.1">
    <property type="nucleotide sequence ID" value="NZ_JAPMIV010000043.1"/>
</dbReference>
<comment type="caution">
    <text evidence="7">The sequence shown here is derived from an EMBL/GenBank/DDBJ whole genome shotgun (WGS) entry which is preliminary data.</text>
</comment>
<feature type="transmembrane region" description="Helical" evidence="5">
    <location>
        <begin position="263"/>
        <end position="281"/>
    </location>
</feature>
<organism evidence="7 8">
    <name type="scientific">Deinococcus arenicola</name>
    <dbReference type="NCBI Taxonomy" id="2994950"/>
    <lineage>
        <taxon>Bacteria</taxon>
        <taxon>Thermotogati</taxon>
        <taxon>Deinococcota</taxon>
        <taxon>Deinococci</taxon>
        <taxon>Deinococcales</taxon>
        <taxon>Deinococcaceae</taxon>
        <taxon>Deinococcus</taxon>
    </lineage>
</organism>
<evidence type="ECO:0000256" key="4">
    <source>
        <dbReference type="ARBA" id="ARBA00023136"/>
    </source>
</evidence>
<feature type="transmembrane region" description="Helical" evidence="5">
    <location>
        <begin position="157"/>
        <end position="177"/>
    </location>
</feature>
<evidence type="ECO:0000256" key="1">
    <source>
        <dbReference type="ARBA" id="ARBA00004141"/>
    </source>
</evidence>
<feature type="transmembrane region" description="Helical" evidence="5">
    <location>
        <begin position="189"/>
        <end position="206"/>
    </location>
</feature>
<dbReference type="Proteomes" id="UP001276150">
    <property type="component" value="Unassembled WGS sequence"/>
</dbReference>
<comment type="subcellular location">
    <subcellularLocation>
        <location evidence="1">Membrane</location>
        <topology evidence="1">Multi-pass membrane protein</topology>
    </subcellularLocation>
</comment>
<sequence length="443" mass="47249">MSLASRSLVLQKPNLGGLLDQPVLLPLALALLPGGAVLALLLLAWTAWKGRVADALLGTVLLTLANPVLFSADPTGIGRWGIVLSAFFLLSTWNIRNVGVSLAIAGFGAYLLWGAAFVSSIPTLSLFKGGIFVAAIWVLFNSARINWDGFSARMDRFIPLYVLLTLPILAFPAIGLARNALGFQGLTNQPQVLGILLAMFGVWLFARLWGEQITVRPWVAWATLLVLALLIIESQARTALGGLAAGVALIWLFQLFARRGLGLKSVVLAAAVVLASGLIWTQTTVIQDVVYKQRFGGQREDLTQGLDSRLNIAAISVENFQDSPIVGIGFGVPSVSEEAGLTNEPIFGLPIAANVEKGVWVTAALEELGILGFSLLCLMFAALAAYSVVQRKPLALALLLTLLITSLGENTLFSIGAMGLVQWLLFFSALHSQNQIVKPSISS</sequence>
<proteinExistence type="predicted"/>
<gene>
    <name evidence="7" type="ORF">ORD21_15620</name>
</gene>
<feature type="transmembrane region" description="Helical" evidence="5">
    <location>
        <begin position="23"/>
        <end position="45"/>
    </location>
</feature>
<dbReference type="InterPro" id="IPR007016">
    <property type="entry name" value="O-antigen_ligase-rel_domated"/>
</dbReference>
<feature type="transmembrane region" description="Helical" evidence="5">
    <location>
        <begin position="77"/>
        <end position="95"/>
    </location>
</feature>
<feature type="domain" description="O-antigen ligase-related" evidence="6">
    <location>
        <begin position="223"/>
        <end position="331"/>
    </location>
</feature>
<dbReference type="GO" id="GO:0016874">
    <property type="term" value="F:ligase activity"/>
    <property type="evidence" value="ECO:0007669"/>
    <property type="project" value="UniProtKB-KW"/>
</dbReference>
<evidence type="ECO:0000313" key="8">
    <source>
        <dbReference type="Proteomes" id="UP001276150"/>
    </source>
</evidence>
<feature type="transmembrane region" description="Helical" evidence="5">
    <location>
        <begin position="238"/>
        <end position="256"/>
    </location>
</feature>